<dbReference type="Pfam" id="PF06830">
    <property type="entry name" value="Root_cap"/>
    <property type="match status" value="1"/>
</dbReference>
<dbReference type="Proteomes" id="UP000604825">
    <property type="component" value="Unassembled WGS sequence"/>
</dbReference>
<dbReference type="OrthoDB" id="2012063at2759"/>
<dbReference type="PANTHER" id="PTHR31656">
    <property type="entry name" value="ROOT CAP DOMAIN-CONTAINING PROTEIN"/>
    <property type="match status" value="1"/>
</dbReference>
<keyword evidence="1" id="KW-0732">Signal</keyword>
<reference evidence="2" key="1">
    <citation type="submission" date="2020-10" db="EMBL/GenBank/DDBJ databases">
        <authorList>
            <person name="Han B."/>
            <person name="Lu T."/>
            <person name="Zhao Q."/>
            <person name="Huang X."/>
            <person name="Zhao Y."/>
        </authorList>
    </citation>
    <scope>NUCLEOTIDE SEQUENCE</scope>
</reference>
<sequence length="336" mass="36786">MASRAFVLVLAALLALCAAAVSVAAQQRPLPPKYRIINPGKYKRDQQMTCDDPNDNKAKCLAKCEKRCPNQCVVLCPGCKTFCMCDFYPGVSCGDPRFTGADGNNFYFHGKKDKDFCIVSDAGLHINAHFIGKRNPAMSRDFTWIQALGIRFAHHHFYVGAAKTPKWDAAADHLALGFDDEDLDVASQLPRFVGARWSPPTAPALSVTRTARVNTVVVELRGVFRIVANVVPITAEDSRIHNYGVTDDDSLAHLDLGFKFYDLTDDVHGVLGQTYRPDYVNRLNVTSKMPVMGGAPDYLSSDLFSTDCAVARFGGGRHQAGTTTAVNIAMVTDDME</sequence>
<dbReference type="InterPro" id="IPR009646">
    <property type="entry name" value="Root_cap"/>
</dbReference>
<evidence type="ECO:0000313" key="2">
    <source>
        <dbReference type="EMBL" id="CAD6227906.1"/>
    </source>
</evidence>
<accession>A0A811NST2</accession>
<name>A0A811NST2_9POAL</name>
<organism evidence="2 3">
    <name type="scientific">Miscanthus lutarioriparius</name>
    <dbReference type="NCBI Taxonomy" id="422564"/>
    <lineage>
        <taxon>Eukaryota</taxon>
        <taxon>Viridiplantae</taxon>
        <taxon>Streptophyta</taxon>
        <taxon>Embryophyta</taxon>
        <taxon>Tracheophyta</taxon>
        <taxon>Spermatophyta</taxon>
        <taxon>Magnoliopsida</taxon>
        <taxon>Liliopsida</taxon>
        <taxon>Poales</taxon>
        <taxon>Poaceae</taxon>
        <taxon>PACMAD clade</taxon>
        <taxon>Panicoideae</taxon>
        <taxon>Andropogonodae</taxon>
        <taxon>Andropogoneae</taxon>
        <taxon>Saccharinae</taxon>
        <taxon>Miscanthus</taxon>
    </lineage>
</organism>
<comment type="caution">
    <text evidence="2">The sequence shown here is derived from an EMBL/GenBank/DDBJ whole genome shotgun (WGS) entry which is preliminary data.</text>
</comment>
<evidence type="ECO:0000256" key="1">
    <source>
        <dbReference type="SAM" id="SignalP"/>
    </source>
</evidence>
<dbReference type="EMBL" id="CAJGYO010000005">
    <property type="protein sequence ID" value="CAD6227906.1"/>
    <property type="molecule type" value="Genomic_DNA"/>
</dbReference>
<proteinExistence type="predicted"/>
<gene>
    <name evidence="2" type="ORF">NCGR_LOCUS18843</name>
</gene>
<feature type="chain" id="PRO_5032815597" evidence="1">
    <location>
        <begin position="26"/>
        <end position="336"/>
    </location>
</feature>
<feature type="signal peptide" evidence="1">
    <location>
        <begin position="1"/>
        <end position="25"/>
    </location>
</feature>
<evidence type="ECO:0000313" key="3">
    <source>
        <dbReference type="Proteomes" id="UP000604825"/>
    </source>
</evidence>
<protein>
    <submittedName>
        <fullName evidence="2">Uncharacterized protein</fullName>
    </submittedName>
</protein>
<keyword evidence="3" id="KW-1185">Reference proteome</keyword>
<dbReference type="AlphaFoldDB" id="A0A811NST2"/>